<gene>
    <name evidence="3" type="primary">TPHA0O01850</name>
    <name evidence="3" type="ordered locus">TPHA_0O01850</name>
</gene>
<dbReference type="GO" id="GO:0009927">
    <property type="term" value="F:histidine phosphotransfer kinase activity"/>
    <property type="evidence" value="ECO:0007669"/>
    <property type="project" value="InterPro"/>
</dbReference>
<dbReference type="InterPro" id="IPR045871">
    <property type="entry name" value="AHP1-5/YPD1"/>
</dbReference>
<dbReference type="GO" id="GO:0043424">
    <property type="term" value="F:protein histidine kinase binding"/>
    <property type="evidence" value="ECO:0007669"/>
    <property type="project" value="EnsemblFungi"/>
</dbReference>
<dbReference type="HOGENOM" id="CLU_085158_2_0_1"/>
<organism evidence="3 4">
    <name type="scientific">Tetrapisispora phaffii (strain ATCC 24235 / CBS 4417 / NBRC 1672 / NRRL Y-8282 / UCD 70-5)</name>
    <name type="common">Yeast</name>
    <name type="synonym">Fabospora phaffii</name>
    <dbReference type="NCBI Taxonomy" id="1071381"/>
    <lineage>
        <taxon>Eukaryota</taxon>
        <taxon>Fungi</taxon>
        <taxon>Dikarya</taxon>
        <taxon>Ascomycota</taxon>
        <taxon>Saccharomycotina</taxon>
        <taxon>Saccharomycetes</taxon>
        <taxon>Saccharomycetales</taxon>
        <taxon>Saccharomycetaceae</taxon>
        <taxon>Tetrapisispora</taxon>
    </lineage>
</organism>
<dbReference type="Pfam" id="PF01627">
    <property type="entry name" value="Hpt"/>
    <property type="match status" value="1"/>
</dbReference>
<dbReference type="Gene3D" id="1.20.120.160">
    <property type="entry name" value="HPT domain"/>
    <property type="match status" value="1"/>
</dbReference>
<dbReference type="GO" id="GO:0005634">
    <property type="term" value="C:nucleus"/>
    <property type="evidence" value="ECO:0007669"/>
    <property type="project" value="EnsemblFungi"/>
</dbReference>
<dbReference type="Proteomes" id="UP000005666">
    <property type="component" value="Chromosome 15"/>
</dbReference>
<dbReference type="eggNOG" id="KOG4747">
    <property type="taxonomic scope" value="Eukaryota"/>
</dbReference>
<dbReference type="GO" id="GO:0007234">
    <property type="term" value="P:osmosensory signaling via phosphorelay pathway"/>
    <property type="evidence" value="ECO:0007669"/>
    <property type="project" value="EnsemblFungi"/>
</dbReference>
<dbReference type="InterPro" id="IPR036641">
    <property type="entry name" value="HPT_dom_sf"/>
</dbReference>
<dbReference type="GO" id="GO:0005737">
    <property type="term" value="C:cytoplasm"/>
    <property type="evidence" value="ECO:0007669"/>
    <property type="project" value="EnsemblFungi"/>
</dbReference>
<dbReference type="STRING" id="1071381.G8C1X4"/>
<dbReference type="EMBL" id="HE612870">
    <property type="protein sequence ID" value="CCE66152.1"/>
    <property type="molecule type" value="Genomic_DNA"/>
</dbReference>
<dbReference type="OrthoDB" id="1673781at2759"/>
<dbReference type="SUPFAM" id="SSF47226">
    <property type="entry name" value="Histidine-containing phosphotransfer domain, HPT domain"/>
    <property type="match status" value="1"/>
</dbReference>
<feature type="domain" description="HPt" evidence="2">
    <location>
        <begin position="25"/>
        <end position="126"/>
    </location>
</feature>
<feature type="modified residue" description="Phosphohistidine" evidence="1">
    <location>
        <position position="65"/>
    </location>
</feature>
<name>G8C1X4_TETPH</name>
<protein>
    <recommendedName>
        <fullName evidence="2">HPt domain-containing protein</fullName>
    </recommendedName>
</protein>
<dbReference type="RefSeq" id="XP_003688586.1">
    <property type="nucleotide sequence ID" value="XM_003688538.1"/>
</dbReference>
<accession>G8C1X4</accession>
<sequence length="138" mass="15921">MISNIPTEVIDWSILNEIISMDEDDPEFSKMLIRQYIEQVTTTFNDIGNELDTTKDLNKLNSLGHFLKGSSATLGLQRIAWVCERIQNLGKKRSAGLDEGTVKDDQYYLDLIREALKEAKVEFILAKKELHDYYKTDF</sequence>
<dbReference type="AlphaFoldDB" id="G8C1X4"/>
<dbReference type="OMA" id="QTFKKMD"/>
<dbReference type="PANTHER" id="PTHR28242">
    <property type="entry name" value="PHOSPHORELAY INTERMEDIATE PROTEIN YPD1"/>
    <property type="match status" value="1"/>
</dbReference>
<keyword evidence="4" id="KW-1185">Reference proteome</keyword>
<keyword evidence="1" id="KW-0597">Phosphoprotein</keyword>
<dbReference type="InterPro" id="IPR008207">
    <property type="entry name" value="Sig_transdc_His_kin_Hpt_dom"/>
</dbReference>
<proteinExistence type="predicted"/>
<dbReference type="GeneID" id="11530729"/>
<evidence type="ECO:0000313" key="4">
    <source>
        <dbReference type="Proteomes" id="UP000005666"/>
    </source>
</evidence>
<dbReference type="SMART" id="SM00073">
    <property type="entry name" value="HPT"/>
    <property type="match status" value="1"/>
</dbReference>
<evidence type="ECO:0000256" key="1">
    <source>
        <dbReference type="PROSITE-ProRule" id="PRU00110"/>
    </source>
</evidence>
<reference evidence="3 4" key="1">
    <citation type="journal article" date="2011" name="Proc. Natl. Acad. Sci. U.S.A.">
        <title>Evolutionary erosion of yeast sex chromosomes by mating-type switching accidents.</title>
        <authorList>
            <person name="Gordon J.L."/>
            <person name="Armisen D."/>
            <person name="Proux-Wera E."/>
            <person name="Oheigeartaigh S.S."/>
            <person name="Byrne K.P."/>
            <person name="Wolfe K.H."/>
        </authorList>
    </citation>
    <scope>NUCLEOTIDE SEQUENCE [LARGE SCALE GENOMIC DNA]</scope>
    <source>
        <strain evidence="4">ATCC 24235 / CBS 4417 / NBRC 1672 / NRRL Y-8282 / UCD 70-5</strain>
    </source>
</reference>
<dbReference type="KEGG" id="tpf:TPHA_0O01850"/>
<evidence type="ECO:0000313" key="3">
    <source>
        <dbReference type="EMBL" id="CCE66152.1"/>
    </source>
</evidence>
<dbReference type="PROSITE" id="PS50894">
    <property type="entry name" value="HPT"/>
    <property type="match status" value="1"/>
</dbReference>
<dbReference type="PANTHER" id="PTHR28242:SF52">
    <property type="entry name" value="PHOSPHORELAY INTERMEDIATE PROTEIN YPD1"/>
    <property type="match status" value="1"/>
</dbReference>
<evidence type="ECO:0000259" key="2">
    <source>
        <dbReference type="PROSITE" id="PS50894"/>
    </source>
</evidence>
<dbReference type="CDD" id="cd00088">
    <property type="entry name" value="HPT"/>
    <property type="match status" value="1"/>
</dbReference>